<feature type="compositionally biased region" description="Polar residues" evidence="3">
    <location>
        <begin position="771"/>
        <end position="781"/>
    </location>
</feature>
<dbReference type="InterPro" id="IPR011024">
    <property type="entry name" value="G_crystallin-like"/>
</dbReference>
<dbReference type="PROSITE" id="PS50915">
    <property type="entry name" value="CRYSTALLIN_BETA_GAMMA"/>
    <property type="match status" value="2"/>
</dbReference>
<dbReference type="SMART" id="SM00247">
    <property type="entry name" value="XTALbg"/>
    <property type="match status" value="2"/>
</dbReference>
<dbReference type="SUPFAM" id="SSF49695">
    <property type="entry name" value="gamma-Crystallin-like"/>
    <property type="match status" value="1"/>
</dbReference>
<dbReference type="InterPro" id="IPR050252">
    <property type="entry name" value="Beta/Gamma-Crystallin"/>
</dbReference>
<dbReference type="Pfam" id="PF00030">
    <property type="entry name" value="Crystall"/>
    <property type="match status" value="2"/>
</dbReference>
<feature type="region of interest" description="Disordered" evidence="3">
    <location>
        <begin position="221"/>
        <end position="381"/>
    </location>
</feature>
<feature type="compositionally biased region" description="Basic and acidic residues" evidence="3">
    <location>
        <begin position="574"/>
        <end position="584"/>
    </location>
</feature>
<dbReference type="EMBL" id="CAAE01015029">
    <property type="protein sequence ID" value="CAG11081.1"/>
    <property type="molecule type" value="Genomic_DNA"/>
</dbReference>
<comment type="caution">
    <text evidence="5">The sequence shown here is derived from an EMBL/GenBank/DDBJ whole genome shotgun (WGS) entry which is preliminary data.</text>
</comment>
<evidence type="ECO:0000259" key="4">
    <source>
        <dbReference type="PROSITE" id="PS50915"/>
    </source>
</evidence>
<feature type="compositionally biased region" description="Basic and acidic residues" evidence="3">
    <location>
        <begin position="60"/>
        <end position="69"/>
    </location>
</feature>
<proteinExistence type="inferred from homology"/>
<feature type="region of interest" description="Disordered" evidence="3">
    <location>
        <begin position="431"/>
        <end position="501"/>
    </location>
</feature>
<name>Q4RKK1_TETNG</name>
<dbReference type="GO" id="GO:0005212">
    <property type="term" value="F:structural constituent of eye lens"/>
    <property type="evidence" value="ECO:0007669"/>
    <property type="project" value="TreeGrafter"/>
</dbReference>
<dbReference type="PANTHER" id="PTHR11818:SF42">
    <property type="entry name" value="VOLTAGE-GATED HYDROGEN CHANNEL 1"/>
    <property type="match status" value="1"/>
</dbReference>
<feature type="region of interest" description="Disordered" evidence="3">
    <location>
        <begin position="49"/>
        <end position="82"/>
    </location>
</feature>
<dbReference type="GO" id="GO:0002088">
    <property type="term" value="P:lens development in camera-type eye"/>
    <property type="evidence" value="ECO:0007669"/>
    <property type="project" value="TreeGrafter"/>
</dbReference>
<organism evidence="5">
    <name type="scientific">Tetraodon nigroviridis</name>
    <name type="common">Spotted green pufferfish</name>
    <name type="synonym">Chelonodon nigroviridis</name>
    <dbReference type="NCBI Taxonomy" id="99883"/>
    <lineage>
        <taxon>Eukaryota</taxon>
        <taxon>Metazoa</taxon>
        <taxon>Chordata</taxon>
        <taxon>Craniata</taxon>
        <taxon>Vertebrata</taxon>
        <taxon>Euteleostomi</taxon>
        <taxon>Actinopterygii</taxon>
        <taxon>Neopterygii</taxon>
        <taxon>Teleostei</taxon>
        <taxon>Neoteleostei</taxon>
        <taxon>Acanthomorphata</taxon>
        <taxon>Eupercaria</taxon>
        <taxon>Tetraodontiformes</taxon>
        <taxon>Tetradontoidea</taxon>
        <taxon>Tetraodontidae</taxon>
        <taxon>Tetraodon</taxon>
    </lineage>
</organism>
<feature type="compositionally biased region" description="Low complexity" evidence="3">
    <location>
        <begin position="353"/>
        <end position="372"/>
    </location>
</feature>
<evidence type="ECO:0000256" key="1">
    <source>
        <dbReference type="ARBA" id="ARBA00009646"/>
    </source>
</evidence>
<feature type="region of interest" description="Disordered" evidence="3">
    <location>
        <begin position="1102"/>
        <end position="1128"/>
    </location>
</feature>
<feature type="compositionally biased region" description="Basic and acidic residues" evidence="3">
    <location>
        <begin position="1104"/>
        <end position="1115"/>
    </location>
</feature>
<feature type="region of interest" description="Disordered" evidence="3">
    <location>
        <begin position="895"/>
        <end position="942"/>
    </location>
</feature>
<dbReference type="KEGG" id="tng:GSTEN00032909G001"/>
<dbReference type="InterPro" id="IPR001064">
    <property type="entry name" value="Beta/gamma_crystallin"/>
</dbReference>
<dbReference type="AlphaFoldDB" id="Q4RKK1"/>
<dbReference type="OrthoDB" id="8823304at2759"/>
<feature type="region of interest" description="Disordered" evidence="3">
    <location>
        <begin position="771"/>
        <end position="796"/>
    </location>
</feature>
<accession>Q4RKK1</accession>
<evidence type="ECO:0000256" key="3">
    <source>
        <dbReference type="SAM" id="MobiDB-lite"/>
    </source>
</evidence>
<feature type="region of interest" description="Disordered" evidence="3">
    <location>
        <begin position="147"/>
        <end position="203"/>
    </location>
</feature>
<reference evidence="5" key="2">
    <citation type="submission" date="2004-02" db="EMBL/GenBank/DDBJ databases">
        <authorList>
            <consortium name="Genoscope"/>
            <consortium name="Whitehead Institute Centre for Genome Research"/>
        </authorList>
    </citation>
    <scope>NUCLEOTIDE SEQUENCE</scope>
</reference>
<evidence type="ECO:0000256" key="2">
    <source>
        <dbReference type="ARBA" id="ARBA00022737"/>
    </source>
</evidence>
<comment type="similarity">
    <text evidence="1">Belongs to the beta/gamma-crystallin family.</text>
</comment>
<feature type="compositionally biased region" description="Basic and acidic residues" evidence="3">
    <location>
        <begin position="677"/>
        <end position="697"/>
    </location>
</feature>
<feature type="domain" description="Beta/gamma crystallin 'Greek key'" evidence="4">
    <location>
        <begin position="1188"/>
        <end position="1233"/>
    </location>
</feature>
<feature type="region of interest" description="Disordered" evidence="3">
    <location>
        <begin position="521"/>
        <end position="604"/>
    </location>
</feature>
<feature type="region of interest" description="Disordered" evidence="3">
    <location>
        <begin position="676"/>
        <end position="697"/>
    </location>
</feature>
<feature type="region of interest" description="Disordered" evidence="3">
    <location>
        <begin position="1"/>
        <end position="35"/>
    </location>
</feature>
<dbReference type="PANTHER" id="PTHR11818">
    <property type="entry name" value="BETA/GAMMA CRYSTALLIN"/>
    <property type="match status" value="1"/>
</dbReference>
<gene>
    <name evidence="5" type="ORF">GSTENG00032909001</name>
</gene>
<feature type="compositionally biased region" description="Polar residues" evidence="3">
    <location>
        <begin position="325"/>
        <end position="334"/>
    </location>
</feature>
<feature type="compositionally biased region" description="Low complexity" evidence="3">
    <location>
        <begin position="275"/>
        <end position="292"/>
    </location>
</feature>
<keyword evidence="2" id="KW-0677">Repeat</keyword>
<sequence length="1246" mass="133396">MAKKASSSSRKSLKSLFSRSEASLDGTADKDVDKTEGDKKKFKLFKLRTKSRSGSAAEKGALEEQRARSAVESGQPAEDETWMDDMAYRDKLSLYATAPRSKDKEISYSELDLHKPKKFATLSFGLKKKKKKYEDNISKSTFVLHVPEPEESSASTTPLPLSRAETGGDELRTRRLLSLSQPELDTSDAFDIPSPPPVVANRFEPGFSALNQLRPTASFNTHERTQEPPEGPDQTVAPDDAPRAPIATIPELQMNSAASEESISAHGNATQSHLAPTATAPTGAQTTPIGPAERPQVDLDPSGQKEAVWESVASTVAPQKDVYQRSATTETSGGSLADGPHTAGVASTPPELGSASAPGESSASEAVPAAAVSRKKSPRPVNQDEVYGALYDSLFPQSFTSEVLSSLSTSSQVFSEPHQSKAVVWAVNEYRTETRPPSHPGQTQPAAGREDPAGLYGGRDSVSGHFRLTSHQTEPEASKASGVHSTAPPASRYSRLESGDGGKPLEGLLLLSNLQEDSPGAALQVAAPPASDCGTAPGGDAPVTEPVPAPTPVRHFIREQASTRPASPSPAPENKTRRNPERKSQGPAPPGDMEGFFSPTYLSVGSDDGSAVDIYYSAEEDNMESGDDEMYTMDEGGAQMEDGGTTVGFHKELEQQGGFSARDEGAFRGTLVQKSGGETKEEGQARGHGFEAHLQDNEKWPKAMAQVEEEGTEVLAKPVLQGNEAAKQRKAATTADSLTAAVQRAQPWTRGRPGPADSRDTRSLLNLMKQNQQEPSETPGSGSPLRTAGSAIRTSPDFLPDDVQSQVLNGNELFPAPNLGSRLDSSVLFGRSVISDQKLENKTAHRSLFRTSSLPDVPFGSERLSIGAKELESGSRTDPAGSRYERFSVLLNTSTPGSLNGAEDASSRISRPPQASLGSPPSSNSPTHLLSPTGSIDLHRPFASPESSLTLFGQAQAMGIGAGRVSAPILQRSFSSEASFGGQQTPLFSSVAGETPFGSQGPQPEKNLPSKYRAFPDAYLTKEKEHGKLNPRPGKVYIFDRPGMCGQRFEVRSDVIDATPWELQETISIRVTRGGWVLYEKPNFKGEKFALDEGDIEITCPFGRPEHQQNGHEEGVQNGPDEPPNPESAPKFIIGSIRRAVRDYSVPEISLFPEENAEGKKVVFRDTSEDARIFGLPVRANSIIVNAGLWLVYAQPSFQGAPRVLEVGGYSNPAAWGVDQPYVGSLHPLKIVNIPACAGSLLFYKS</sequence>
<feature type="compositionally biased region" description="Polar residues" evidence="3">
    <location>
        <begin position="916"/>
        <end position="934"/>
    </location>
</feature>
<protein>
    <submittedName>
        <fullName evidence="5">(spotted green pufferfish) hypothetical protein</fullName>
    </submittedName>
</protein>
<evidence type="ECO:0000313" key="5">
    <source>
        <dbReference type="EMBL" id="CAG11081.1"/>
    </source>
</evidence>
<feature type="compositionally biased region" description="Low complexity" evidence="3">
    <location>
        <begin position="1"/>
        <end position="20"/>
    </location>
</feature>
<reference evidence="5" key="1">
    <citation type="journal article" date="2004" name="Nature">
        <title>Genome duplication in the teleost fish Tetraodon nigroviridis reveals the early vertebrate proto-karyotype.</title>
        <authorList>
            <person name="Jaillon O."/>
            <person name="Aury J.-M."/>
            <person name="Brunet F."/>
            <person name="Petit J.-L."/>
            <person name="Stange-Thomann N."/>
            <person name="Mauceli E."/>
            <person name="Bouneau L."/>
            <person name="Fischer C."/>
            <person name="Ozouf-Costaz C."/>
            <person name="Bernot A."/>
            <person name="Nicaud S."/>
            <person name="Jaffe D."/>
            <person name="Fisher S."/>
            <person name="Lutfalla G."/>
            <person name="Dossat C."/>
            <person name="Segurens B."/>
            <person name="Dasilva C."/>
            <person name="Salanoubat M."/>
            <person name="Levy M."/>
            <person name="Boudet N."/>
            <person name="Castellano S."/>
            <person name="Anthouard V."/>
            <person name="Jubin C."/>
            <person name="Castelli V."/>
            <person name="Katinka M."/>
            <person name="Vacherie B."/>
            <person name="Biemont C."/>
            <person name="Skalli Z."/>
            <person name="Cattolico L."/>
            <person name="Poulain J."/>
            <person name="De Berardinis V."/>
            <person name="Cruaud C."/>
            <person name="Duprat S."/>
            <person name="Brottier P."/>
            <person name="Coutanceau J.-P."/>
            <person name="Gouzy J."/>
            <person name="Parra G."/>
            <person name="Lardier G."/>
            <person name="Chapple C."/>
            <person name="McKernan K.J."/>
            <person name="McEwan P."/>
            <person name="Bosak S."/>
            <person name="Kellis M."/>
            <person name="Volff J.-N."/>
            <person name="Guigo R."/>
            <person name="Zody M.C."/>
            <person name="Mesirov J."/>
            <person name="Lindblad-Toh K."/>
            <person name="Birren B."/>
            <person name="Nusbaum C."/>
            <person name="Kahn D."/>
            <person name="Robinson-Rechavi M."/>
            <person name="Laudet V."/>
            <person name="Schachter V."/>
            <person name="Quetier F."/>
            <person name="Saurin W."/>
            <person name="Scarpelli C."/>
            <person name="Wincker P."/>
            <person name="Lander E.S."/>
            <person name="Weissenbach J."/>
            <person name="Roest Crollius H."/>
        </authorList>
    </citation>
    <scope>NUCLEOTIDE SEQUENCE [LARGE SCALE GENOMIC DNA]</scope>
</reference>
<feature type="compositionally biased region" description="Polar residues" evidence="3">
    <location>
        <begin position="253"/>
        <end position="274"/>
    </location>
</feature>
<feature type="domain" description="Beta/gamma crystallin 'Greek key'" evidence="4">
    <location>
        <begin position="1074"/>
        <end position="1117"/>
    </location>
</feature>
<dbReference type="GO" id="GO:0007601">
    <property type="term" value="P:visual perception"/>
    <property type="evidence" value="ECO:0007669"/>
    <property type="project" value="TreeGrafter"/>
</dbReference>
<dbReference type="Gene3D" id="2.60.20.10">
    <property type="entry name" value="Crystallins"/>
    <property type="match status" value="2"/>
</dbReference>